<evidence type="ECO:0000256" key="4">
    <source>
        <dbReference type="ARBA" id="ARBA00023242"/>
    </source>
</evidence>
<feature type="region of interest" description="Disordered" evidence="5">
    <location>
        <begin position="490"/>
        <end position="586"/>
    </location>
</feature>
<feature type="compositionally biased region" description="Polar residues" evidence="5">
    <location>
        <begin position="490"/>
        <end position="508"/>
    </location>
</feature>
<dbReference type="OMA" id="NSHRDCK"/>
<dbReference type="GO" id="GO:0005829">
    <property type="term" value="C:cytosol"/>
    <property type="evidence" value="ECO:0007669"/>
    <property type="project" value="Ensembl"/>
</dbReference>
<feature type="region of interest" description="Disordered" evidence="5">
    <location>
        <begin position="961"/>
        <end position="982"/>
    </location>
</feature>
<reference evidence="7" key="1">
    <citation type="submission" date="2025-08" db="UniProtKB">
        <authorList>
            <consortium name="Ensembl"/>
        </authorList>
    </citation>
    <scope>IDENTIFICATION</scope>
</reference>
<dbReference type="GeneTree" id="ENSGT00950000182974"/>
<evidence type="ECO:0000256" key="3">
    <source>
        <dbReference type="ARBA" id="ARBA00022553"/>
    </source>
</evidence>
<comment type="subcellular location">
    <subcellularLocation>
        <location evidence="1">Nucleus</location>
    </subcellularLocation>
</comment>
<dbReference type="Gene3D" id="6.10.250.2670">
    <property type="match status" value="1"/>
</dbReference>
<dbReference type="InterPro" id="IPR043639">
    <property type="entry name" value="AF4_int"/>
</dbReference>
<dbReference type="GO" id="GO:0003700">
    <property type="term" value="F:DNA-binding transcription factor activity"/>
    <property type="evidence" value="ECO:0007669"/>
    <property type="project" value="Ensembl"/>
</dbReference>
<reference evidence="7" key="2">
    <citation type="submission" date="2025-09" db="UniProtKB">
        <authorList>
            <consortium name="Ensembl"/>
        </authorList>
    </citation>
    <scope>IDENTIFICATION</scope>
</reference>
<dbReference type="GO" id="GO:0003690">
    <property type="term" value="F:double-stranded DNA binding"/>
    <property type="evidence" value="ECO:0007669"/>
    <property type="project" value="Ensembl"/>
</dbReference>
<organism evidence="7 8">
    <name type="scientific">Pseudonaja textilis</name>
    <name type="common">Eastern brown snake</name>
    <dbReference type="NCBI Taxonomy" id="8673"/>
    <lineage>
        <taxon>Eukaryota</taxon>
        <taxon>Metazoa</taxon>
        <taxon>Chordata</taxon>
        <taxon>Craniata</taxon>
        <taxon>Vertebrata</taxon>
        <taxon>Euteleostomi</taxon>
        <taxon>Lepidosauria</taxon>
        <taxon>Squamata</taxon>
        <taxon>Bifurcata</taxon>
        <taxon>Unidentata</taxon>
        <taxon>Episquamata</taxon>
        <taxon>Toxicofera</taxon>
        <taxon>Serpentes</taxon>
        <taxon>Colubroidea</taxon>
        <taxon>Elapidae</taxon>
        <taxon>Hydrophiinae</taxon>
        <taxon>Pseudonaja</taxon>
    </lineage>
</organism>
<evidence type="ECO:0000313" key="8">
    <source>
        <dbReference type="Proteomes" id="UP000472273"/>
    </source>
</evidence>
<name>A0A670XST0_PSETE</name>
<evidence type="ECO:0000256" key="2">
    <source>
        <dbReference type="ARBA" id="ARBA00007354"/>
    </source>
</evidence>
<feature type="compositionally biased region" description="Polar residues" evidence="5">
    <location>
        <begin position="553"/>
        <end position="563"/>
    </location>
</feature>
<keyword evidence="8" id="KW-1185">Reference proteome</keyword>
<dbReference type="GO" id="GO:0034612">
    <property type="term" value="P:response to tumor necrosis factor"/>
    <property type="evidence" value="ECO:0007669"/>
    <property type="project" value="Ensembl"/>
</dbReference>
<feature type="compositionally biased region" description="Low complexity" evidence="5">
    <location>
        <begin position="530"/>
        <end position="541"/>
    </location>
</feature>
<dbReference type="Proteomes" id="UP000472273">
    <property type="component" value="Unplaced"/>
</dbReference>
<evidence type="ECO:0000256" key="1">
    <source>
        <dbReference type="ARBA" id="ARBA00004123"/>
    </source>
</evidence>
<dbReference type="Ensembl" id="ENSPTXT00000002879.1">
    <property type="protein sequence ID" value="ENSPTXP00000002799.1"/>
    <property type="gene ID" value="ENSPTXG00000002139.1"/>
</dbReference>
<feature type="compositionally biased region" description="Low complexity" evidence="5">
    <location>
        <begin position="460"/>
        <end position="474"/>
    </location>
</feature>
<feature type="compositionally biased region" description="Basic and acidic residues" evidence="5">
    <location>
        <begin position="408"/>
        <end position="422"/>
    </location>
</feature>
<dbReference type="AlphaFoldDB" id="A0A670XST0"/>
<dbReference type="GO" id="GO:0032783">
    <property type="term" value="C:super elongation complex"/>
    <property type="evidence" value="ECO:0007669"/>
    <property type="project" value="TreeGrafter"/>
</dbReference>
<feature type="region of interest" description="Disordered" evidence="5">
    <location>
        <begin position="675"/>
        <end position="697"/>
    </location>
</feature>
<sequence length="1071" mass="120108">CRNYVLVNLGRWDQLKTCFYVYDLDRNMLRRKEWERRNQEIQHEDSIFNTSYSLFSEPYKTNKGDELSSRIQNTLGNYDEMKELLTDHSNQSQLVGVPKACMSQASMNKMEEHFAAETMTHTQTSVCSPQSSLPVALSGQLSKNATLGWQKSGRCLENQQRVANQKSTSLIVENVQTQQQSKLSCATETGVQTQERPAIHSNGHCVQNFHPALTSKPNIIQQKPTAYVRPMDGQDQAPDKSPRLKVPDENSMLCTSYREMSSVKNESARTKSKMTKCGISKQEEVSLIMMHLSSSPVNQQSSCRILGVSNKGSSSSSSESESSSESDSETESSSTESDCNKQSHCSSPEPEQPSPNKWQLDKWLNKVNPHKASALNQNGLEVFQYYSKLKEKRQDNENAPPVGQANLQEKDIKNLTKEELRSRTANLAPGHRGAKQKPPPSAASKSVSKKQPRRTESSPADDNVNNHAADNLDLNQIHLANSNICNQPKTRPCSSNIEQQKEPQSVTASEKRRTRGSGKTAPKSKEFIETESSSSTSSDTDSQSEQEECPSHKPQTATSASTESDQKQKNPSNNNGYKKNNNCGAFGSINTRTSNDIAKELEEQFYTLVPFGRNELLSPLKDTDDVKALWVKIDLTLLSRIPQQLPEEPLMINTAVKEAIQMQYNIAADLPAEKVVPKSRRKRKHENEEENRETKKIHTEQECSFNVPPSAQVISSPNHFKIIKKSLATPINKMEKMLQSPSSPFSDASKYKFCNNNLTSSKTNGTNPSSSTSSSRKHKNEIRSYLHSGDFSVSSDRNIFKVLKYPFCFISNSFFSYIFFHSRLHNLDYFMQEAKRKKHRADAMVDKFGKALNYAEAALSFIECGNAMELGPLESKSPYTMYAETVELIRYAVRLKTHSGPSMTSEEKQLTALCYRCLALLYWRMFRLKRDHAVKYSKALIEYFKNSSKVAQAPSTWNSSAKCTGTPSPISPSLSPLSSVGSTGAPSPSSIISIPQRIHQMAANHVSITNSILHSYDYWEMADNLAKENQDFFNDLDALMGAITLHSSMEHLVQYTQQGLDWIRCSAQLSP</sequence>
<feature type="compositionally biased region" description="Low complexity" evidence="5">
    <location>
        <begin position="967"/>
        <end position="979"/>
    </location>
</feature>
<dbReference type="InterPro" id="IPR007797">
    <property type="entry name" value="AF4/FMR2"/>
</dbReference>
<comment type="similarity">
    <text evidence="2">Belongs to the AF4 family.</text>
</comment>
<feature type="compositionally biased region" description="Low complexity" evidence="5">
    <location>
        <begin position="569"/>
        <end position="582"/>
    </location>
</feature>
<feature type="compositionally biased region" description="Low complexity" evidence="5">
    <location>
        <begin position="759"/>
        <end position="774"/>
    </location>
</feature>
<protein>
    <submittedName>
        <fullName evidence="7">ALF transcription elongation factor 3</fullName>
    </submittedName>
</protein>
<dbReference type="Pfam" id="PF18875">
    <property type="entry name" value="AF4_int"/>
    <property type="match status" value="1"/>
</dbReference>
<feature type="domain" description="AF4/FMR2 C-terminal homology" evidence="6">
    <location>
        <begin position="818"/>
        <end position="1069"/>
    </location>
</feature>
<keyword evidence="3" id="KW-0597">Phosphoprotein</keyword>
<keyword evidence="4" id="KW-0539">Nucleus</keyword>
<proteinExistence type="inferred from homology"/>
<evidence type="ECO:0000259" key="6">
    <source>
        <dbReference type="Pfam" id="PF18876"/>
    </source>
</evidence>
<dbReference type="GO" id="GO:0016604">
    <property type="term" value="C:nuclear body"/>
    <property type="evidence" value="ECO:0007669"/>
    <property type="project" value="Ensembl"/>
</dbReference>
<feature type="region of interest" description="Disordered" evidence="5">
    <location>
        <begin position="758"/>
        <end position="778"/>
    </location>
</feature>
<dbReference type="Pfam" id="PF05110">
    <property type="entry name" value="AF-4"/>
    <property type="match status" value="2"/>
</dbReference>
<evidence type="ECO:0000256" key="5">
    <source>
        <dbReference type="SAM" id="MobiDB-lite"/>
    </source>
</evidence>
<feature type="region of interest" description="Disordered" evidence="5">
    <location>
        <begin position="391"/>
        <end position="474"/>
    </location>
</feature>
<dbReference type="PANTHER" id="PTHR10528">
    <property type="entry name" value="AF4/FMR2 FAMILY MEMBER"/>
    <property type="match status" value="1"/>
</dbReference>
<dbReference type="GO" id="GO:0035116">
    <property type="term" value="P:embryonic hindlimb morphogenesis"/>
    <property type="evidence" value="ECO:0007669"/>
    <property type="project" value="Ensembl"/>
</dbReference>
<dbReference type="Pfam" id="PF18876">
    <property type="entry name" value="AFF4_CHD"/>
    <property type="match status" value="1"/>
</dbReference>
<gene>
    <name evidence="7" type="primary">AFF3</name>
</gene>
<dbReference type="InterPro" id="IPR043640">
    <property type="entry name" value="AF4/FMR2_CHD"/>
</dbReference>
<evidence type="ECO:0000313" key="7">
    <source>
        <dbReference type="Ensembl" id="ENSPTXP00000002799.1"/>
    </source>
</evidence>
<feature type="region of interest" description="Disordered" evidence="5">
    <location>
        <begin position="307"/>
        <end position="378"/>
    </location>
</feature>
<accession>A0A670XST0</accession>
<dbReference type="PANTHER" id="PTHR10528:SF16">
    <property type="entry name" value="AF4_FMR2 FAMILY MEMBER 3"/>
    <property type="match status" value="1"/>
</dbReference>